<accession>A0ACC2WHP0</accession>
<evidence type="ECO:0000313" key="2">
    <source>
        <dbReference type="Proteomes" id="UP001241377"/>
    </source>
</evidence>
<dbReference type="Proteomes" id="UP001241377">
    <property type="component" value="Unassembled WGS sequence"/>
</dbReference>
<comment type="caution">
    <text evidence="1">The sequence shown here is derived from an EMBL/GenBank/DDBJ whole genome shotgun (WGS) entry which is preliminary data.</text>
</comment>
<reference evidence="1" key="1">
    <citation type="submission" date="2023-04" db="EMBL/GenBank/DDBJ databases">
        <title>Draft Genome sequencing of Naganishia species isolated from polar environments using Oxford Nanopore Technology.</title>
        <authorList>
            <person name="Leo P."/>
            <person name="Venkateswaran K."/>
        </authorList>
    </citation>
    <scope>NUCLEOTIDE SEQUENCE</scope>
    <source>
        <strain evidence="1">MNA-CCFEE 5261</strain>
    </source>
</reference>
<name>A0ACC2WHP0_9TREE</name>
<gene>
    <name evidence="1" type="ORF">QFC19_001422</name>
</gene>
<evidence type="ECO:0000313" key="1">
    <source>
        <dbReference type="EMBL" id="KAJ9110913.1"/>
    </source>
</evidence>
<sequence length="83" mass="9460">MSALKKRKMPSKSSSSSFASFLRINAMANRKIASRPSAKTISIIRYTRDKGNLSRELYLATTETRTSPWTDVAYRYENSVINH</sequence>
<keyword evidence="2" id="KW-1185">Reference proteome</keyword>
<organism evidence="1 2">
    <name type="scientific">Naganishia cerealis</name>
    <dbReference type="NCBI Taxonomy" id="610337"/>
    <lineage>
        <taxon>Eukaryota</taxon>
        <taxon>Fungi</taxon>
        <taxon>Dikarya</taxon>
        <taxon>Basidiomycota</taxon>
        <taxon>Agaricomycotina</taxon>
        <taxon>Tremellomycetes</taxon>
        <taxon>Filobasidiales</taxon>
        <taxon>Filobasidiaceae</taxon>
        <taxon>Naganishia</taxon>
    </lineage>
</organism>
<dbReference type="EMBL" id="JASBWR010000010">
    <property type="protein sequence ID" value="KAJ9110913.1"/>
    <property type="molecule type" value="Genomic_DNA"/>
</dbReference>
<protein>
    <submittedName>
        <fullName evidence="1">Uncharacterized protein</fullName>
    </submittedName>
</protein>
<proteinExistence type="predicted"/>